<proteinExistence type="predicted"/>
<dbReference type="Gene3D" id="3.20.20.80">
    <property type="entry name" value="Glycosidases"/>
    <property type="match status" value="1"/>
</dbReference>
<organism evidence="2 3">
    <name type="scientific">Novosphingobium organovorum</name>
    <dbReference type="NCBI Taxonomy" id="2930092"/>
    <lineage>
        <taxon>Bacteria</taxon>
        <taxon>Pseudomonadati</taxon>
        <taxon>Pseudomonadota</taxon>
        <taxon>Alphaproteobacteria</taxon>
        <taxon>Sphingomonadales</taxon>
        <taxon>Sphingomonadaceae</taxon>
        <taxon>Novosphingobium</taxon>
    </lineage>
</organism>
<sequence length="209" mass="23210">MVPEIGNSRNFARFFWPTIGRGGIGFAPFGMDDTGFFNYPLGASKLDPATLAAFALPYATLGPIARDWARIAWTRPTWGVAKPDDGQPVETVLGQWKVTADWGLWQFGEKGWNWLPSHPPAFADEPVGGVAIAQLSDSEYLVMGDHVRVNFQPANGQTNGVIVAVEEGRFEQGQWVMTRRWNGDQTDYGLNFVDRPQLLKVTTGFYVDK</sequence>
<dbReference type="EMBL" id="JALHLF010000026">
    <property type="protein sequence ID" value="MCJ2182827.1"/>
    <property type="molecule type" value="Genomic_DNA"/>
</dbReference>
<evidence type="ECO:0000313" key="3">
    <source>
        <dbReference type="Proteomes" id="UP001162881"/>
    </source>
</evidence>
<accession>A0ABT0BCP6</accession>
<dbReference type="Pfam" id="PF18120">
    <property type="entry name" value="DUF5597"/>
    <property type="match status" value="1"/>
</dbReference>
<evidence type="ECO:0000259" key="1">
    <source>
        <dbReference type="Pfam" id="PF18120"/>
    </source>
</evidence>
<protein>
    <submittedName>
        <fullName evidence="2">DUF5597 domain-containing protein</fullName>
    </submittedName>
</protein>
<dbReference type="Proteomes" id="UP001162881">
    <property type="component" value="Unassembled WGS sequence"/>
</dbReference>
<evidence type="ECO:0000313" key="2">
    <source>
        <dbReference type="EMBL" id="MCJ2182827.1"/>
    </source>
</evidence>
<keyword evidence="3" id="KW-1185">Reference proteome</keyword>
<gene>
    <name evidence="2" type="ORF">MTR62_09000</name>
</gene>
<name>A0ABT0BCP6_9SPHN</name>
<feature type="domain" description="DUF5597" evidence="1">
    <location>
        <begin position="57"/>
        <end position="192"/>
    </location>
</feature>
<dbReference type="Gene3D" id="2.60.220.20">
    <property type="entry name" value="putative beta-Galactosidase from caulobacter crescentus"/>
    <property type="match status" value="1"/>
</dbReference>
<dbReference type="InterPro" id="IPR040719">
    <property type="entry name" value="DUF5597"/>
</dbReference>
<comment type="caution">
    <text evidence="2">The sequence shown here is derived from an EMBL/GenBank/DDBJ whole genome shotgun (WGS) entry which is preliminary data.</text>
</comment>
<reference evidence="2" key="1">
    <citation type="submission" date="2022-03" db="EMBL/GenBank/DDBJ databases">
        <title>Identification of a novel bacterium isolated from mangrove sediments.</title>
        <authorList>
            <person name="Pan X."/>
        </authorList>
    </citation>
    <scope>NUCLEOTIDE SEQUENCE</scope>
    <source>
        <strain evidence="2">B1949</strain>
    </source>
</reference>